<dbReference type="PROSITE" id="PS00962">
    <property type="entry name" value="RIBOSOMAL_S2_1"/>
    <property type="match status" value="1"/>
</dbReference>
<dbReference type="InterPro" id="IPR001865">
    <property type="entry name" value="Ribosomal_uS2"/>
</dbReference>
<sequence length="278" mass="31195">MEEKPGGVFLQVVTLKQLLEAGVHFGHQTRRWNPKMKRFIFLERNGIHIVDLQITRKKIEEAYAFVKSVSAQGGNVLFVGTKRQAQGSIVDEAKRCGMLFVNERWLGGLLTNFSTIKLRINRLKSLREMVSNGEIVKLHVKDRQTSLKELDKLEKNLNGIVSMIEVPQVLVVIDVKKEENAIKEAKKLGIPVIALVDTNCDPDGIDFPIPGNDDAIRAIRLVLGLIADAVIEGRQGVQLESTEGVVDEESLEEITILKDASFYGEEEELTFLKEDYSL</sequence>
<evidence type="ECO:0000313" key="8">
    <source>
        <dbReference type="Proteomes" id="UP000811545"/>
    </source>
</evidence>
<name>A0A9E2BG66_PSYF1</name>
<evidence type="ECO:0000256" key="1">
    <source>
        <dbReference type="ARBA" id="ARBA00006242"/>
    </source>
</evidence>
<dbReference type="CDD" id="cd01425">
    <property type="entry name" value="RPS2"/>
    <property type="match status" value="1"/>
</dbReference>
<dbReference type="PANTHER" id="PTHR12534">
    <property type="entry name" value="30S RIBOSOMAL PROTEIN S2 PROKARYOTIC AND ORGANELLAR"/>
    <property type="match status" value="1"/>
</dbReference>
<dbReference type="Gene3D" id="3.40.50.10490">
    <property type="entry name" value="Glucose-6-phosphate isomerase like protein, domain 1"/>
    <property type="match status" value="1"/>
</dbReference>
<evidence type="ECO:0000256" key="5">
    <source>
        <dbReference type="HAMAP-Rule" id="MF_00291"/>
    </source>
</evidence>
<gene>
    <name evidence="5 7" type="primary">rpsB</name>
    <name evidence="7" type="ORF">DDT42_00139</name>
</gene>
<evidence type="ECO:0000256" key="3">
    <source>
        <dbReference type="ARBA" id="ARBA00023274"/>
    </source>
</evidence>
<dbReference type="InterPro" id="IPR005706">
    <property type="entry name" value="Ribosomal_uS2_bac/mit/plastid"/>
</dbReference>
<comment type="caution">
    <text evidence="7">The sequence shown here is derived from an EMBL/GenBank/DDBJ whole genome shotgun (WGS) entry which is preliminary data.</text>
</comment>
<dbReference type="Pfam" id="PF00318">
    <property type="entry name" value="Ribosomal_S2"/>
    <property type="match status" value="1"/>
</dbReference>
<dbReference type="PRINTS" id="PR00395">
    <property type="entry name" value="RIBOSOMALS2"/>
</dbReference>
<dbReference type="InterPro" id="IPR023591">
    <property type="entry name" value="Ribosomal_uS2_flav_dom_sf"/>
</dbReference>
<evidence type="ECO:0000256" key="2">
    <source>
        <dbReference type="ARBA" id="ARBA00022980"/>
    </source>
</evidence>
<proteinExistence type="inferred from homology"/>
<dbReference type="EMBL" id="QLTW01000003">
    <property type="protein sequence ID" value="MBT9144307.1"/>
    <property type="molecule type" value="Genomic_DNA"/>
</dbReference>
<dbReference type="GO" id="GO:0003735">
    <property type="term" value="F:structural constituent of ribosome"/>
    <property type="evidence" value="ECO:0007669"/>
    <property type="project" value="InterPro"/>
</dbReference>
<accession>A0A9E2BG66</accession>
<keyword evidence="2 5" id="KW-0689">Ribosomal protein</keyword>
<dbReference type="AlphaFoldDB" id="A0A9E2BG66"/>
<dbReference type="GO" id="GO:0006412">
    <property type="term" value="P:translation"/>
    <property type="evidence" value="ECO:0007669"/>
    <property type="project" value="UniProtKB-UniRule"/>
</dbReference>
<dbReference type="HAMAP" id="MF_00291_B">
    <property type="entry name" value="Ribosomal_uS2_B"/>
    <property type="match status" value="1"/>
</dbReference>
<keyword evidence="3 5" id="KW-0687">Ribonucleoprotein</keyword>
<dbReference type="NCBIfam" id="TIGR01011">
    <property type="entry name" value="rpsB_bact"/>
    <property type="match status" value="1"/>
</dbReference>
<dbReference type="Proteomes" id="UP000811545">
    <property type="component" value="Unassembled WGS sequence"/>
</dbReference>
<comment type="similarity">
    <text evidence="1 5 6">Belongs to the universal ribosomal protein uS2 family.</text>
</comment>
<organism evidence="7 8">
    <name type="scientific">Psychracetigena formicireducens</name>
    <dbReference type="NCBI Taxonomy" id="2986056"/>
    <lineage>
        <taxon>Bacteria</taxon>
        <taxon>Bacillati</taxon>
        <taxon>Candidatus Lithacetigenota</taxon>
        <taxon>Candidatus Psychracetigena</taxon>
    </lineage>
</organism>
<evidence type="ECO:0000313" key="7">
    <source>
        <dbReference type="EMBL" id="MBT9144307.1"/>
    </source>
</evidence>
<dbReference type="Gene3D" id="1.10.287.610">
    <property type="entry name" value="Helix hairpin bin"/>
    <property type="match status" value="1"/>
</dbReference>
<protein>
    <recommendedName>
        <fullName evidence="4 5">Small ribosomal subunit protein uS2</fullName>
    </recommendedName>
</protein>
<dbReference type="InterPro" id="IPR018130">
    <property type="entry name" value="Ribosomal_uS2_CS"/>
</dbReference>
<dbReference type="GO" id="GO:0022627">
    <property type="term" value="C:cytosolic small ribosomal subunit"/>
    <property type="evidence" value="ECO:0007669"/>
    <property type="project" value="TreeGrafter"/>
</dbReference>
<dbReference type="PROSITE" id="PS00963">
    <property type="entry name" value="RIBOSOMAL_S2_2"/>
    <property type="match status" value="1"/>
</dbReference>
<evidence type="ECO:0000256" key="6">
    <source>
        <dbReference type="RuleBase" id="RU003631"/>
    </source>
</evidence>
<evidence type="ECO:0000256" key="4">
    <source>
        <dbReference type="ARBA" id="ARBA00035256"/>
    </source>
</evidence>
<dbReference type="SUPFAM" id="SSF52313">
    <property type="entry name" value="Ribosomal protein S2"/>
    <property type="match status" value="1"/>
</dbReference>
<dbReference type="PANTHER" id="PTHR12534:SF0">
    <property type="entry name" value="SMALL RIBOSOMAL SUBUNIT PROTEIN US2M"/>
    <property type="match status" value="1"/>
</dbReference>
<reference evidence="7 8" key="1">
    <citation type="journal article" date="2021" name="bioRxiv">
        <title>Unique metabolic strategies in Hadean analogues reveal hints for primordial physiology.</title>
        <authorList>
            <person name="Nobu M.K."/>
            <person name="Nakai R."/>
            <person name="Tamazawa S."/>
            <person name="Mori H."/>
            <person name="Toyoda A."/>
            <person name="Ijiri A."/>
            <person name="Suzuki S."/>
            <person name="Kurokawa K."/>
            <person name="Kamagata Y."/>
            <person name="Tamaki H."/>
        </authorList>
    </citation>
    <scope>NUCLEOTIDE SEQUENCE [LARGE SCALE GENOMIC DNA]</scope>
    <source>
        <strain evidence="7">BS525</strain>
    </source>
</reference>